<proteinExistence type="predicted"/>
<dbReference type="EMBL" id="BKCP01006183">
    <property type="protein sequence ID" value="GER41803.1"/>
    <property type="molecule type" value="Genomic_DNA"/>
</dbReference>
<feature type="compositionally biased region" description="Polar residues" evidence="1">
    <location>
        <begin position="28"/>
        <end position="41"/>
    </location>
</feature>
<accession>A0A5A7Q995</accession>
<protein>
    <submittedName>
        <fullName evidence="2">Gamma-irradiation and mitomycin c induced 1</fullName>
    </submittedName>
</protein>
<organism evidence="2 3">
    <name type="scientific">Striga asiatica</name>
    <name type="common">Asiatic witchweed</name>
    <name type="synonym">Buchnera asiatica</name>
    <dbReference type="NCBI Taxonomy" id="4170"/>
    <lineage>
        <taxon>Eukaryota</taxon>
        <taxon>Viridiplantae</taxon>
        <taxon>Streptophyta</taxon>
        <taxon>Embryophyta</taxon>
        <taxon>Tracheophyta</taxon>
        <taxon>Spermatophyta</taxon>
        <taxon>Magnoliopsida</taxon>
        <taxon>eudicotyledons</taxon>
        <taxon>Gunneridae</taxon>
        <taxon>Pentapetalae</taxon>
        <taxon>asterids</taxon>
        <taxon>lamiids</taxon>
        <taxon>Lamiales</taxon>
        <taxon>Orobanchaceae</taxon>
        <taxon>Buchnereae</taxon>
        <taxon>Striga</taxon>
    </lineage>
</organism>
<dbReference type="AlphaFoldDB" id="A0A5A7Q995"/>
<evidence type="ECO:0000313" key="2">
    <source>
        <dbReference type="EMBL" id="GER41803.1"/>
    </source>
</evidence>
<feature type="compositionally biased region" description="Polar residues" evidence="1">
    <location>
        <begin position="59"/>
        <end position="69"/>
    </location>
</feature>
<reference evidence="3" key="1">
    <citation type="journal article" date="2019" name="Curr. Biol.">
        <title>Genome Sequence of Striga asiatica Provides Insight into the Evolution of Plant Parasitism.</title>
        <authorList>
            <person name="Yoshida S."/>
            <person name="Kim S."/>
            <person name="Wafula E.K."/>
            <person name="Tanskanen J."/>
            <person name="Kim Y.M."/>
            <person name="Honaas L."/>
            <person name="Yang Z."/>
            <person name="Spallek T."/>
            <person name="Conn C.E."/>
            <person name="Ichihashi Y."/>
            <person name="Cheong K."/>
            <person name="Cui S."/>
            <person name="Der J.P."/>
            <person name="Gundlach H."/>
            <person name="Jiao Y."/>
            <person name="Hori C."/>
            <person name="Ishida J.K."/>
            <person name="Kasahara H."/>
            <person name="Kiba T."/>
            <person name="Kim M.S."/>
            <person name="Koo N."/>
            <person name="Laohavisit A."/>
            <person name="Lee Y.H."/>
            <person name="Lumba S."/>
            <person name="McCourt P."/>
            <person name="Mortimer J.C."/>
            <person name="Mutuku J.M."/>
            <person name="Nomura T."/>
            <person name="Sasaki-Sekimoto Y."/>
            <person name="Seto Y."/>
            <person name="Wang Y."/>
            <person name="Wakatake T."/>
            <person name="Sakakibara H."/>
            <person name="Demura T."/>
            <person name="Yamaguchi S."/>
            <person name="Yoneyama K."/>
            <person name="Manabe R.I."/>
            <person name="Nelson D.C."/>
            <person name="Schulman A.H."/>
            <person name="Timko M.P."/>
            <person name="dePamphilis C.W."/>
            <person name="Choi D."/>
            <person name="Shirasu K."/>
        </authorList>
    </citation>
    <scope>NUCLEOTIDE SEQUENCE [LARGE SCALE GENOMIC DNA]</scope>
    <source>
        <strain evidence="3">cv. UVA1</strain>
    </source>
</reference>
<evidence type="ECO:0000256" key="1">
    <source>
        <dbReference type="SAM" id="MobiDB-lite"/>
    </source>
</evidence>
<comment type="caution">
    <text evidence="2">The sequence shown here is derived from an EMBL/GenBank/DDBJ whole genome shotgun (WGS) entry which is preliminary data.</text>
</comment>
<evidence type="ECO:0000313" key="3">
    <source>
        <dbReference type="Proteomes" id="UP000325081"/>
    </source>
</evidence>
<dbReference type="Proteomes" id="UP000325081">
    <property type="component" value="Unassembled WGS sequence"/>
</dbReference>
<keyword evidence="3" id="KW-1185">Reference proteome</keyword>
<gene>
    <name evidence="2" type="ORF">STAS_18541</name>
</gene>
<sequence>MVAAHKPQQALVTASLFGPVIVPIFTSPHSNATPTLQSGPNSVLPPQPVPSSVQHLQSAPFSSSTQTNGLGPEKSFLSAAQHTIPTEPFSYGSLSLSDSIPKVLFSSPEV</sequence>
<name>A0A5A7Q995_STRAF</name>
<feature type="region of interest" description="Disordered" evidence="1">
    <location>
        <begin position="28"/>
        <end position="79"/>
    </location>
</feature>